<comment type="caution">
    <text evidence="3">The sequence shown here is derived from an EMBL/GenBank/DDBJ whole genome shotgun (WGS) entry which is preliminary data.</text>
</comment>
<evidence type="ECO:0000313" key="3">
    <source>
        <dbReference type="EMBL" id="GHF12919.1"/>
    </source>
</evidence>
<accession>A0A919AL72</accession>
<dbReference type="RefSeq" id="WP_190205948.1">
    <property type="nucleotide sequence ID" value="NZ_BNBI01000009.1"/>
</dbReference>
<proteinExistence type="predicted"/>
<keyword evidence="1" id="KW-0812">Transmembrane</keyword>
<dbReference type="EMBL" id="BNBI01000009">
    <property type="protein sequence ID" value="GHF12919.1"/>
    <property type="molecule type" value="Genomic_DNA"/>
</dbReference>
<protein>
    <recommendedName>
        <fullName evidence="2">KAP NTPase domain-containing protein</fullName>
    </recommendedName>
</protein>
<feature type="transmembrane region" description="Helical" evidence="1">
    <location>
        <begin position="119"/>
        <end position="135"/>
    </location>
</feature>
<evidence type="ECO:0000313" key="4">
    <source>
        <dbReference type="Proteomes" id="UP000630718"/>
    </source>
</evidence>
<dbReference type="SUPFAM" id="SSF52540">
    <property type="entry name" value="P-loop containing nucleoside triphosphate hydrolases"/>
    <property type="match status" value="1"/>
</dbReference>
<evidence type="ECO:0000256" key="1">
    <source>
        <dbReference type="SAM" id="Phobius"/>
    </source>
</evidence>
<dbReference type="InterPro" id="IPR027417">
    <property type="entry name" value="P-loop_NTPase"/>
</dbReference>
<gene>
    <name evidence="3" type="ORF">GCM10018772_42580</name>
</gene>
<keyword evidence="1" id="KW-0472">Membrane</keyword>
<sequence length="910" mass="98796">MGDGDAAADSAMSETVRGARAVAADPVAPWTFRRDRDIYHQQLLHWLSTREIRELIGPADGDRALRVEALMLEPDFVLRSLGSARAAYDDLGGRARSLRAALDRLAREARWVDADRRRLAWVALGLLCLLLAWIWPPGAAVAVSLTVAAMAVARGVRSPGQVWRTVDASVRALWWWTQYAQARRRWRQAVVLAPVPDILHQVARAAFRLEAEIPVRALDTAGLRAAADRGYLVATRAARELRRKMGLMDAGTIALCGPRGVGKTTLLESAMEEAALSVHTHTPARYAPHDFLLALFTGVCETYLSVRGFPVPSFRRLGWFGRPARWARGTLGRTLLRLLFAVPAAVLLVLGLRAGAADLGELYGRPAEERLRELGDFAVRDARLVWHGDRVGAALAVALLGLAWWRLGRVRWAARAAGLLWRGVCTVLGAALVVVPFGTLLTDPDVYALLGVMESGNDGLSDAVRVMAAYGVLTAVVTFLDGRAARGDDLWTWWRKGAPHVLALVVAWMLLRDETCRAVVTDDGNPGRLATLLAGLMLLRMSDWRPRGATPPLVKRCRDQLLHLRTVQSRAATWSTAVPAAGIGVQVGTSLSTVPPNFPELVDDFRDLLGRVAREVHDRGGRVVVAVDELDRLGDGATVLAFLNEIKAVFGVPYVHYLVSVADDVGAAFVRRGLPHRDAADSTLDDIVSVQPCLPDESGALLTRRLPGLTETHVHLVHALAGGVPRDLIRYGRRLVDLHLDSTGDLPRHARTLILEELAEAVSGFRMLLSQEPWPQGGGAVLGAFRDLAVQLRRPAASASAELDAALRTFAFEGRVTSREVHLAVPDAAQQLILEASAFSYFCLTLLDVFAAPGFTTRAAAARDHGPDGDPALLAEAHEELTVSPDSARLLLTRIRTAWQLPVPDPSGEG</sequence>
<keyword evidence="4" id="KW-1185">Reference proteome</keyword>
<dbReference type="Proteomes" id="UP000630718">
    <property type="component" value="Unassembled WGS sequence"/>
</dbReference>
<feature type="transmembrane region" description="Helical" evidence="1">
    <location>
        <begin position="391"/>
        <end position="407"/>
    </location>
</feature>
<name>A0A919AL72_9ACTN</name>
<dbReference type="Pfam" id="PF07693">
    <property type="entry name" value="KAP_NTPase"/>
    <property type="match status" value="1"/>
</dbReference>
<dbReference type="AlphaFoldDB" id="A0A919AL72"/>
<organism evidence="3 4">
    <name type="scientific">Streptomyces fumanus</name>
    <dbReference type="NCBI Taxonomy" id="67302"/>
    <lineage>
        <taxon>Bacteria</taxon>
        <taxon>Bacillati</taxon>
        <taxon>Actinomycetota</taxon>
        <taxon>Actinomycetes</taxon>
        <taxon>Kitasatosporales</taxon>
        <taxon>Streptomycetaceae</taxon>
        <taxon>Streptomyces</taxon>
    </lineage>
</organism>
<keyword evidence="1" id="KW-1133">Transmembrane helix</keyword>
<evidence type="ECO:0000259" key="2">
    <source>
        <dbReference type="Pfam" id="PF07693"/>
    </source>
</evidence>
<dbReference type="InterPro" id="IPR011646">
    <property type="entry name" value="KAP_P-loop"/>
</dbReference>
<reference evidence="3" key="2">
    <citation type="submission" date="2020-09" db="EMBL/GenBank/DDBJ databases">
        <authorList>
            <person name="Sun Q."/>
            <person name="Ohkuma M."/>
        </authorList>
    </citation>
    <scope>NUCLEOTIDE SEQUENCE</scope>
    <source>
        <strain evidence="3">JCM 4477</strain>
    </source>
</reference>
<feature type="transmembrane region" description="Helical" evidence="1">
    <location>
        <begin position="141"/>
        <end position="156"/>
    </location>
</feature>
<feature type="domain" description="KAP NTPase" evidence="2">
    <location>
        <begin position="599"/>
        <end position="690"/>
    </location>
</feature>
<feature type="transmembrane region" description="Helical" evidence="1">
    <location>
        <begin position="419"/>
        <end position="442"/>
    </location>
</feature>
<feature type="transmembrane region" description="Helical" evidence="1">
    <location>
        <begin position="335"/>
        <end position="356"/>
    </location>
</feature>
<reference evidence="3" key="1">
    <citation type="journal article" date="2014" name="Int. J. Syst. Evol. Microbiol.">
        <title>Complete genome sequence of Corynebacterium casei LMG S-19264T (=DSM 44701T), isolated from a smear-ripened cheese.</title>
        <authorList>
            <consortium name="US DOE Joint Genome Institute (JGI-PGF)"/>
            <person name="Walter F."/>
            <person name="Albersmeier A."/>
            <person name="Kalinowski J."/>
            <person name="Ruckert C."/>
        </authorList>
    </citation>
    <scope>NUCLEOTIDE SEQUENCE</scope>
    <source>
        <strain evidence="3">JCM 4477</strain>
    </source>
</reference>